<organism evidence="2 3">
    <name type="scientific">Asaia siamensis</name>
    <dbReference type="NCBI Taxonomy" id="110479"/>
    <lineage>
        <taxon>Bacteria</taxon>
        <taxon>Pseudomonadati</taxon>
        <taxon>Pseudomonadota</taxon>
        <taxon>Alphaproteobacteria</taxon>
        <taxon>Acetobacterales</taxon>
        <taxon>Acetobacteraceae</taxon>
        <taxon>Asaia</taxon>
    </lineage>
</organism>
<evidence type="ECO:0000313" key="2">
    <source>
        <dbReference type="EMBL" id="GGC33960.1"/>
    </source>
</evidence>
<name>A0ABQ1M342_9PROT</name>
<accession>A0ABQ1M342</accession>
<evidence type="ECO:0000313" key="3">
    <source>
        <dbReference type="Proteomes" id="UP000637769"/>
    </source>
</evidence>
<gene>
    <name evidence="2" type="ORF">GCM10007207_19370</name>
</gene>
<evidence type="ECO:0008006" key="4">
    <source>
        <dbReference type="Google" id="ProtNLM"/>
    </source>
</evidence>
<dbReference type="EMBL" id="BMCH01000005">
    <property type="protein sequence ID" value="GGC33960.1"/>
    <property type="molecule type" value="Genomic_DNA"/>
</dbReference>
<reference evidence="3" key="1">
    <citation type="journal article" date="2019" name="Int. J. Syst. Evol. Microbiol.">
        <title>The Global Catalogue of Microorganisms (GCM) 10K type strain sequencing project: providing services to taxonomists for standard genome sequencing and annotation.</title>
        <authorList>
            <consortium name="The Broad Institute Genomics Platform"/>
            <consortium name="The Broad Institute Genome Sequencing Center for Infectious Disease"/>
            <person name="Wu L."/>
            <person name="Ma J."/>
        </authorList>
    </citation>
    <scope>NUCLEOTIDE SEQUENCE [LARGE SCALE GENOMIC DNA]</scope>
    <source>
        <strain evidence="3">CCM 7132</strain>
    </source>
</reference>
<evidence type="ECO:0000256" key="1">
    <source>
        <dbReference type="SAM" id="MobiDB-lite"/>
    </source>
</evidence>
<dbReference type="Proteomes" id="UP000637769">
    <property type="component" value="Unassembled WGS sequence"/>
</dbReference>
<keyword evidence="3" id="KW-1185">Reference proteome</keyword>
<feature type="region of interest" description="Disordered" evidence="1">
    <location>
        <begin position="281"/>
        <end position="333"/>
    </location>
</feature>
<protein>
    <recommendedName>
        <fullName evidence="4">ParB/Sulfiredoxin domain-containing protein</fullName>
    </recommendedName>
</protein>
<feature type="compositionally biased region" description="Basic and acidic residues" evidence="1">
    <location>
        <begin position="285"/>
        <end position="295"/>
    </location>
</feature>
<proteinExistence type="predicted"/>
<sequence>MYSDFEYKSIDLKNILLDYQNPRLVTQSPLKTQDEIVSYMFEHEGLSDFIRKIAQDGKNKGAERPYIIKSGKHYTVIEGNTRIAAYKLLTGILKPPVHFSTSVPHISPDMKENLLSVDCSIAPDRDTLFPIMASAHFGLGDKSKWGYLGSRKAVFDEWKSGKTIEQLSKIFGQSKSSLGDYIIEYNLYQKSLDFSWTKRERVKLTDPAIKFNPPVRFLQTQGHKEKVGISFDKDNFDIQFKDELAKEKYKHLIKKLVINNGNGLKATSTYEEVFADFVESVSSSPDKEDPKDNGNNKEGSSSKDNPSPPSSNDDEQAPSSPDPSSPKPKAGTLFAYPVTKTNSLLKQLLKEAKTLNVKTYPASGTFLLRNIIESLLKEIIHTQNANPDGKPLDLEGSINLCLNNIVKLPQDDKKILKEFKNHHLQYLNLGAHGNVIPNPDRLFSARDCIDVFVRKHI</sequence>
<comment type="caution">
    <text evidence="2">The sequence shown here is derived from an EMBL/GenBank/DDBJ whole genome shotgun (WGS) entry which is preliminary data.</text>
</comment>